<dbReference type="EMBL" id="KZ613468">
    <property type="protein sequence ID" value="PMD26355.1"/>
    <property type="molecule type" value="Genomic_DNA"/>
</dbReference>
<dbReference type="STRING" id="1745343.A0A2J6QJB3"/>
<dbReference type="AlphaFoldDB" id="A0A2J6QJB3"/>
<name>A0A2J6QJB3_9HELO</name>
<dbReference type="OrthoDB" id="2687876at2759"/>
<keyword evidence="2" id="KW-1185">Reference proteome</keyword>
<protein>
    <recommendedName>
        <fullName evidence="3">Protein kinase domain-containing protein</fullName>
    </recommendedName>
</protein>
<reference evidence="1 2" key="1">
    <citation type="submission" date="2016-05" db="EMBL/GenBank/DDBJ databases">
        <title>A degradative enzymes factory behind the ericoid mycorrhizal symbiosis.</title>
        <authorList>
            <consortium name="DOE Joint Genome Institute"/>
            <person name="Martino E."/>
            <person name="Morin E."/>
            <person name="Grelet G."/>
            <person name="Kuo A."/>
            <person name="Kohler A."/>
            <person name="Daghino S."/>
            <person name="Barry K."/>
            <person name="Choi C."/>
            <person name="Cichocki N."/>
            <person name="Clum A."/>
            <person name="Copeland A."/>
            <person name="Hainaut M."/>
            <person name="Haridas S."/>
            <person name="Labutti K."/>
            <person name="Lindquist E."/>
            <person name="Lipzen A."/>
            <person name="Khouja H.-R."/>
            <person name="Murat C."/>
            <person name="Ohm R."/>
            <person name="Olson A."/>
            <person name="Spatafora J."/>
            <person name="Veneault-Fourrey C."/>
            <person name="Henrissat B."/>
            <person name="Grigoriev I."/>
            <person name="Martin F."/>
            <person name="Perotto S."/>
        </authorList>
    </citation>
    <scope>NUCLEOTIDE SEQUENCE [LARGE SCALE GENOMIC DNA]</scope>
    <source>
        <strain evidence="1 2">UAMH 7357</strain>
    </source>
</reference>
<proteinExistence type="predicted"/>
<gene>
    <name evidence="1" type="ORF">NA56DRAFT_343197</name>
</gene>
<dbReference type="Proteomes" id="UP000235672">
    <property type="component" value="Unassembled WGS sequence"/>
</dbReference>
<evidence type="ECO:0008006" key="3">
    <source>
        <dbReference type="Google" id="ProtNLM"/>
    </source>
</evidence>
<evidence type="ECO:0000313" key="1">
    <source>
        <dbReference type="EMBL" id="PMD26355.1"/>
    </source>
</evidence>
<organism evidence="1 2">
    <name type="scientific">Hyaloscypha hepaticicola</name>
    <dbReference type="NCBI Taxonomy" id="2082293"/>
    <lineage>
        <taxon>Eukaryota</taxon>
        <taxon>Fungi</taxon>
        <taxon>Dikarya</taxon>
        <taxon>Ascomycota</taxon>
        <taxon>Pezizomycotina</taxon>
        <taxon>Leotiomycetes</taxon>
        <taxon>Helotiales</taxon>
        <taxon>Hyaloscyphaceae</taxon>
        <taxon>Hyaloscypha</taxon>
    </lineage>
</organism>
<evidence type="ECO:0000313" key="2">
    <source>
        <dbReference type="Proteomes" id="UP000235672"/>
    </source>
</evidence>
<accession>A0A2J6QJB3</accession>
<sequence>MVYAQIEGHGIGLKFLAHVTENGERVYGYMLERVPARHAKITIDDLQACKAVLAKLQSLEIFYGHLSSDSFLILDNGQALLHCFGGSFATDHKPLFEREMESVEDILRRGPPPSEESMTVELRTEISGISERDDGIRPEVLRQAAENGKITITEEEHRGMLRVL</sequence>